<evidence type="ECO:0000256" key="3">
    <source>
        <dbReference type="ARBA" id="ARBA00022603"/>
    </source>
</evidence>
<comment type="catalytic activity">
    <reaction evidence="6">
        <text>cytidine(1402) in 16S rRNA + S-adenosyl-L-methionine = N(4)-methylcytidine(1402) in 16S rRNA + S-adenosyl-L-homocysteine + H(+)</text>
        <dbReference type="Rhea" id="RHEA:42928"/>
        <dbReference type="Rhea" id="RHEA-COMP:10286"/>
        <dbReference type="Rhea" id="RHEA-COMP:10287"/>
        <dbReference type="ChEBI" id="CHEBI:15378"/>
        <dbReference type="ChEBI" id="CHEBI:57856"/>
        <dbReference type="ChEBI" id="CHEBI:59789"/>
        <dbReference type="ChEBI" id="CHEBI:74506"/>
        <dbReference type="ChEBI" id="CHEBI:82748"/>
        <dbReference type="EC" id="2.1.1.199"/>
    </reaction>
</comment>
<dbReference type="InterPro" id="IPR029063">
    <property type="entry name" value="SAM-dependent_MTases_sf"/>
</dbReference>
<dbReference type="SUPFAM" id="SSF81799">
    <property type="entry name" value="Putative methyltransferase TM0872, insert domain"/>
    <property type="match status" value="1"/>
</dbReference>
<sequence>MEIHKPVLLNKVIEYLEPKQGDKIIDGTFGLGGHSREIGERIKPSGQVLGIEATKELYDLAVSGNQMKNTSLVNDNFVNLKKIAQENGFMNADGILLDLGVSSWHFDESDKGFTFQKDQDLNMRLGDSGVTAKEIINEYSEDDLVRILKEYGEESFAKRIASKIIEKRKENPINTTFELVEVIKEAVPAWYTHRRLHFATKTFQALRIEINSELDNLKKVLSQALEVLKPGGHLVVISFHAGEDRIVKNFFRDNKKEGVLKILTKKPVVPDREEVKENPRSRSAKLRAIQFN</sequence>
<dbReference type="EC" id="2.1.1.199" evidence="6"/>
<dbReference type="AlphaFoldDB" id="A0A2J0Q7G3"/>
<feature type="binding site" evidence="6">
    <location>
        <begin position="32"/>
        <end position="34"/>
    </location>
    <ligand>
        <name>S-adenosyl-L-methionine</name>
        <dbReference type="ChEBI" id="CHEBI:59789"/>
    </ligand>
</feature>
<accession>A0A2J0Q7G3</accession>
<dbReference type="Pfam" id="PF01795">
    <property type="entry name" value="Methyltransf_5"/>
    <property type="match status" value="1"/>
</dbReference>
<dbReference type="InterPro" id="IPR002903">
    <property type="entry name" value="RsmH"/>
</dbReference>
<proteinExistence type="inferred from homology"/>
<feature type="binding site" evidence="6">
    <location>
        <position position="105"/>
    </location>
    <ligand>
        <name>S-adenosyl-L-methionine</name>
        <dbReference type="ChEBI" id="CHEBI:59789"/>
    </ligand>
</feature>
<dbReference type="PANTHER" id="PTHR11265">
    <property type="entry name" value="S-ADENOSYL-METHYLTRANSFERASE MRAW"/>
    <property type="match status" value="1"/>
</dbReference>
<feature type="binding site" evidence="6">
    <location>
        <position position="52"/>
    </location>
    <ligand>
        <name>S-adenosyl-L-methionine</name>
        <dbReference type="ChEBI" id="CHEBI:59789"/>
    </ligand>
</feature>
<evidence type="ECO:0000256" key="6">
    <source>
        <dbReference type="HAMAP-Rule" id="MF_01007"/>
    </source>
</evidence>
<dbReference type="PIRSF" id="PIRSF004486">
    <property type="entry name" value="MraW"/>
    <property type="match status" value="1"/>
</dbReference>
<dbReference type="GO" id="GO:0071424">
    <property type="term" value="F:rRNA (cytosine-N4-)-methyltransferase activity"/>
    <property type="evidence" value="ECO:0007669"/>
    <property type="project" value="UniProtKB-UniRule"/>
</dbReference>
<comment type="function">
    <text evidence="6">Specifically methylates the N4 position of cytidine in position 1402 (C1402) of 16S rRNA.</text>
</comment>
<protein>
    <recommendedName>
        <fullName evidence="6">Ribosomal RNA small subunit methyltransferase H</fullName>
        <ecNumber evidence="6">2.1.1.199</ecNumber>
    </recommendedName>
    <alternativeName>
        <fullName evidence="6">16S rRNA m(4)C1402 methyltransferase</fullName>
    </alternativeName>
    <alternativeName>
        <fullName evidence="6">rRNA (cytosine-N(4)-)-methyltransferase RsmH</fullName>
    </alternativeName>
</protein>
<keyword evidence="2 6" id="KW-0698">rRNA processing</keyword>
<dbReference type="Gene3D" id="1.10.150.170">
    <property type="entry name" value="Putative methyltransferase TM0872, insert domain"/>
    <property type="match status" value="1"/>
</dbReference>
<dbReference type="HAMAP" id="MF_01007">
    <property type="entry name" value="16SrRNA_methyltr_H"/>
    <property type="match status" value="1"/>
</dbReference>
<evidence type="ECO:0000313" key="8">
    <source>
        <dbReference type="Proteomes" id="UP000228496"/>
    </source>
</evidence>
<comment type="similarity">
    <text evidence="1 6">Belongs to the methyltransferase superfamily. RsmH family.</text>
</comment>
<keyword evidence="3 6" id="KW-0489">Methyltransferase</keyword>
<comment type="subcellular location">
    <subcellularLocation>
        <location evidence="6">Cytoplasm</location>
    </subcellularLocation>
</comment>
<keyword evidence="5 6" id="KW-0949">S-adenosyl-L-methionine</keyword>
<evidence type="ECO:0000256" key="1">
    <source>
        <dbReference type="ARBA" id="ARBA00010396"/>
    </source>
</evidence>
<evidence type="ECO:0000256" key="4">
    <source>
        <dbReference type="ARBA" id="ARBA00022679"/>
    </source>
</evidence>
<dbReference type="GO" id="GO:0005737">
    <property type="term" value="C:cytoplasm"/>
    <property type="evidence" value="ECO:0007669"/>
    <property type="project" value="UniProtKB-SubCell"/>
</dbReference>
<dbReference type="NCBIfam" id="TIGR00006">
    <property type="entry name" value="16S rRNA (cytosine(1402)-N(4))-methyltransferase RsmH"/>
    <property type="match status" value="1"/>
</dbReference>
<keyword evidence="4 6" id="KW-0808">Transferase</keyword>
<dbReference type="EMBL" id="PCXQ01000004">
    <property type="protein sequence ID" value="PJE51020.1"/>
    <property type="molecule type" value="Genomic_DNA"/>
</dbReference>
<dbReference type="Gene3D" id="3.40.50.150">
    <property type="entry name" value="Vaccinia Virus protein VP39"/>
    <property type="match status" value="1"/>
</dbReference>
<gene>
    <name evidence="6" type="primary">rsmH</name>
    <name evidence="7" type="ORF">COV29_01970</name>
</gene>
<feature type="binding site" evidence="6">
    <location>
        <position position="77"/>
    </location>
    <ligand>
        <name>S-adenosyl-L-methionine</name>
        <dbReference type="ChEBI" id="CHEBI:59789"/>
    </ligand>
</feature>
<dbReference type="Proteomes" id="UP000228496">
    <property type="component" value="Unassembled WGS sequence"/>
</dbReference>
<dbReference type="InterPro" id="IPR023397">
    <property type="entry name" value="SAM-dep_MeTrfase_MraW_recog"/>
</dbReference>
<evidence type="ECO:0000256" key="2">
    <source>
        <dbReference type="ARBA" id="ARBA00022552"/>
    </source>
</evidence>
<evidence type="ECO:0000313" key="7">
    <source>
        <dbReference type="EMBL" id="PJE51020.1"/>
    </source>
</evidence>
<dbReference type="SUPFAM" id="SSF53335">
    <property type="entry name" value="S-adenosyl-L-methionine-dependent methyltransferases"/>
    <property type="match status" value="1"/>
</dbReference>
<feature type="binding site" evidence="6">
    <location>
        <position position="98"/>
    </location>
    <ligand>
        <name>S-adenosyl-L-methionine</name>
        <dbReference type="ChEBI" id="CHEBI:59789"/>
    </ligand>
</feature>
<organism evidence="7 8">
    <name type="scientific">Candidatus Yanofskybacteria bacterium CG10_big_fil_rev_8_21_14_0_10_36_16</name>
    <dbReference type="NCBI Taxonomy" id="1975096"/>
    <lineage>
        <taxon>Bacteria</taxon>
        <taxon>Candidatus Yanofskyibacteriota</taxon>
    </lineage>
</organism>
<name>A0A2J0Q7G3_9BACT</name>
<evidence type="ECO:0000256" key="5">
    <source>
        <dbReference type="ARBA" id="ARBA00022691"/>
    </source>
</evidence>
<keyword evidence="6" id="KW-0963">Cytoplasm</keyword>
<dbReference type="PANTHER" id="PTHR11265:SF0">
    <property type="entry name" value="12S RRNA N4-METHYLCYTIDINE METHYLTRANSFERASE"/>
    <property type="match status" value="1"/>
</dbReference>
<comment type="caution">
    <text evidence="7">The sequence shown here is derived from an EMBL/GenBank/DDBJ whole genome shotgun (WGS) entry which is preliminary data.</text>
</comment>
<reference evidence="7 8" key="1">
    <citation type="submission" date="2017-09" db="EMBL/GenBank/DDBJ databases">
        <title>Depth-based differentiation of microbial function through sediment-hosted aquifers and enrichment of novel symbionts in the deep terrestrial subsurface.</title>
        <authorList>
            <person name="Probst A.J."/>
            <person name="Ladd B."/>
            <person name="Jarett J.K."/>
            <person name="Geller-Mcgrath D.E."/>
            <person name="Sieber C.M."/>
            <person name="Emerson J.B."/>
            <person name="Anantharaman K."/>
            <person name="Thomas B.C."/>
            <person name="Malmstrom R."/>
            <person name="Stieglmeier M."/>
            <person name="Klingl A."/>
            <person name="Woyke T."/>
            <person name="Ryan C.M."/>
            <person name="Banfield J.F."/>
        </authorList>
    </citation>
    <scope>NUCLEOTIDE SEQUENCE [LARGE SCALE GENOMIC DNA]</scope>
    <source>
        <strain evidence="7">CG10_big_fil_rev_8_21_14_0_10_36_16</strain>
    </source>
</reference>
<dbReference type="GO" id="GO:0070475">
    <property type="term" value="P:rRNA base methylation"/>
    <property type="evidence" value="ECO:0007669"/>
    <property type="project" value="UniProtKB-UniRule"/>
</dbReference>